<evidence type="ECO:0000313" key="2">
    <source>
        <dbReference type="Proteomes" id="UP000823960"/>
    </source>
</evidence>
<evidence type="ECO:0000313" key="1">
    <source>
        <dbReference type="EMBL" id="HIV11082.1"/>
    </source>
</evidence>
<organism evidence="1 2">
    <name type="scientific">Candidatus Faeciplasma avium</name>
    <dbReference type="NCBI Taxonomy" id="2840798"/>
    <lineage>
        <taxon>Bacteria</taxon>
        <taxon>Bacillati</taxon>
        <taxon>Bacillota</taxon>
        <taxon>Clostridia</taxon>
        <taxon>Eubacteriales</taxon>
        <taxon>Oscillospiraceae</taxon>
        <taxon>Oscillospiraceae incertae sedis</taxon>
        <taxon>Candidatus Faeciplasma</taxon>
    </lineage>
</organism>
<proteinExistence type="predicted"/>
<sequence>MKKKKNPILIILTAVAALAAVLAIVKLTSEALGLGTHRYIDVDGE</sequence>
<dbReference type="Proteomes" id="UP000823960">
    <property type="component" value="Unassembled WGS sequence"/>
</dbReference>
<reference evidence="1" key="1">
    <citation type="submission" date="2020-10" db="EMBL/GenBank/DDBJ databases">
        <authorList>
            <person name="Gilroy R."/>
        </authorList>
    </citation>
    <scope>NUCLEOTIDE SEQUENCE</scope>
    <source>
        <strain evidence="1">1370</strain>
    </source>
</reference>
<protein>
    <submittedName>
        <fullName evidence="1">Uncharacterized protein</fullName>
    </submittedName>
</protein>
<dbReference type="AlphaFoldDB" id="A0A9D1T4B6"/>
<comment type="caution">
    <text evidence="1">The sequence shown here is derived from an EMBL/GenBank/DDBJ whole genome shotgun (WGS) entry which is preliminary data.</text>
</comment>
<accession>A0A9D1T4B6</accession>
<gene>
    <name evidence="1" type="ORF">IAD28_05270</name>
</gene>
<dbReference type="EMBL" id="DVOL01000073">
    <property type="protein sequence ID" value="HIV11082.1"/>
    <property type="molecule type" value="Genomic_DNA"/>
</dbReference>
<reference evidence="1" key="2">
    <citation type="journal article" date="2021" name="PeerJ">
        <title>Extensive microbial diversity within the chicken gut microbiome revealed by metagenomics and culture.</title>
        <authorList>
            <person name="Gilroy R."/>
            <person name="Ravi A."/>
            <person name="Getino M."/>
            <person name="Pursley I."/>
            <person name="Horton D.L."/>
            <person name="Alikhan N.F."/>
            <person name="Baker D."/>
            <person name="Gharbi K."/>
            <person name="Hall N."/>
            <person name="Watson M."/>
            <person name="Adriaenssens E.M."/>
            <person name="Foster-Nyarko E."/>
            <person name="Jarju S."/>
            <person name="Secka A."/>
            <person name="Antonio M."/>
            <person name="Oren A."/>
            <person name="Chaudhuri R.R."/>
            <person name="La Ragione R."/>
            <person name="Hildebrand F."/>
            <person name="Pallen M.J."/>
        </authorList>
    </citation>
    <scope>NUCLEOTIDE SEQUENCE</scope>
    <source>
        <strain evidence="1">1370</strain>
    </source>
</reference>
<name>A0A9D1T4B6_9FIRM</name>